<dbReference type="Proteomes" id="UP001162131">
    <property type="component" value="Unassembled WGS sequence"/>
</dbReference>
<accession>A0AAU9K3Q8</accession>
<reference evidence="1" key="1">
    <citation type="submission" date="2021-09" db="EMBL/GenBank/DDBJ databases">
        <authorList>
            <consortium name="AG Swart"/>
            <person name="Singh M."/>
            <person name="Singh A."/>
            <person name="Seah K."/>
            <person name="Emmerich C."/>
        </authorList>
    </citation>
    <scope>NUCLEOTIDE SEQUENCE</scope>
    <source>
        <strain evidence="1">ATCC30299</strain>
    </source>
</reference>
<keyword evidence="2" id="KW-1185">Reference proteome</keyword>
<evidence type="ECO:0000313" key="2">
    <source>
        <dbReference type="Proteomes" id="UP001162131"/>
    </source>
</evidence>
<comment type="caution">
    <text evidence="1">The sequence shown here is derived from an EMBL/GenBank/DDBJ whole genome shotgun (WGS) entry which is preliminary data.</text>
</comment>
<protein>
    <submittedName>
        <fullName evidence="1">Uncharacterized protein</fullName>
    </submittedName>
</protein>
<dbReference type="AlphaFoldDB" id="A0AAU9K3Q8"/>
<sequence>MKLFIYIKIYYRYLQIFWTLPPKCGIFSACEKRIPHVKSKGLHTWKTHFHTRKKIPHLGGKVQKSANNDSYQKLGKMHLIKLFSGTLRRQKASKSTIRSDLVINLGLKN</sequence>
<gene>
    <name evidence="1" type="ORF">BSTOLATCC_MIC59957</name>
</gene>
<organism evidence="1 2">
    <name type="scientific">Blepharisma stoltei</name>
    <dbReference type="NCBI Taxonomy" id="1481888"/>
    <lineage>
        <taxon>Eukaryota</taxon>
        <taxon>Sar</taxon>
        <taxon>Alveolata</taxon>
        <taxon>Ciliophora</taxon>
        <taxon>Postciliodesmatophora</taxon>
        <taxon>Heterotrichea</taxon>
        <taxon>Heterotrichida</taxon>
        <taxon>Blepharismidae</taxon>
        <taxon>Blepharisma</taxon>
    </lineage>
</organism>
<name>A0AAU9K3Q8_9CILI</name>
<proteinExistence type="predicted"/>
<evidence type="ECO:0000313" key="1">
    <source>
        <dbReference type="EMBL" id="CAG9333678.1"/>
    </source>
</evidence>
<dbReference type="EMBL" id="CAJZBQ010000057">
    <property type="protein sequence ID" value="CAG9333678.1"/>
    <property type="molecule type" value="Genomic_DNA"/>
</dbReference>